<gene>
    <name evidence="1" type="ORF">D3273_25810</name>
</gene>
<organism evidence="1 2">
    <name type="scientific">Lichenibacterium minor</name>
    <dbReference type="NCBI Taxonomy" id="2316528"/>
    <lineage>
        <taxon>Bacteria</taxon>
        <taxon>Pseudomonadati</taxon>
        <taxon>Pseudomonadota</taxon>
        <taxon>Alphaproteobacteria</taxon>
        <taxon>Hyphomicrobiales</taxon>
        <taxon>Lichenihabitantaceae</taxon>
        <taxon>Lichenibacterium</taxon>
    </lineage>
</organism>
<dbReference type="SUPFAM" id="SSF47598">
    <property type="entry name" value="Ribbon-helix-helix"/>
    <property type="match status" value="1"/>
</dbReference>
<evidence type="ECO:0008006" key="3">
    <source>
        <dbReference type="Google" id="ProtNLM"/>
    </source>
</evidence>
<name>A0A4Q2U309_9HYPH</name>
<keyword evidence="2" id="KW-1185">Reference proteome</keyword>
<dbReference type="GO" id="GO:0006355">
    <property type="term" value="P:regulation of DNA-templated transcription"/>
    <property type="evidence" value="ECO:0007669"/>
    <property type="project" value="InterPro"/>
</dbReference>
<dbReference type="OrthoDB" id="7875466at2"/>
<reference evidence="1 2" key="1">
    <citation type="submission" date="2018-12" db="EMBL/GenBank/DDBJ databases">
        <authorList>
            <person name="Grouzdev D.S."/>
            <person name="Krutkina M.S."/>
        </authorList>
    </citation>
    <scope>NUCLEOTIDE SEQUENCE [LARGE SCALE GENOMIC DNA]</scope>
    <source>
        <strain evidence="1 2">RmlP026</strain>
    </source>
</reference>
<dbReference type="InterPro" id="IPR010985">
    <property type="entry name" value="Ribbon_hlx_hlx"/>
</dbReference>
<protein>
    <recommendedName>
        <fullName evidence="3">Toxin-antitoxin system HicB family antitoxin</fullName>
    </recommendedName>
</protein>
<accession>A0A4Q2U309</accession>
<proteinExistence type="predicted"/>
<sequence>MLEPPERRTAPLGLRLLPSLKAALDKAAKDERRPIASYVEIVLTDHLRAKGYLPAASEQQ</sequence>
<evidence type="ECO:0000313" key="1">
    <source>
        <dbReference type="EMBL" id="RYC29095.1"/>
    </source>
</evidence>
<dbReference type="EMBL" id="QYBB01000071">
    <property type="protein sequence ID" value="RYC29095.1"/>
    <property type="molecule type" value="Genomic_DNA"/>
</dbReference>
<evidence type="ECO:0000313" key="2">
    <source>
        <dbReference type="Proteomes" id="UP000290759"/>
    </source>
</evidence>
<dbReference type="Proteomes" id="UP000290759">
    <property type="component" value="Unassembled WGS sequence"/>
</dbReference>
<comment type="caution">
    <text evidence="1">The sequence shown here is derived from an EMBL/GenBank/DDBJ whole genome shotgun (WGS) entry which is preliminary data.</text>
</comment>
<dbReference type="AlphaFoldDB" id="A0A4Q2U309"/>
<reference evidence="1 2" key="2">
    <citation type="submission" date="2019-02" db="EMBL/GenBank/DDBJ databases">
        <title>'Lichenibacterium ramalinii' gen. nov. sp. nov., 'Lichenibacterium minor' gen. nov. sp. nov.</title>
        <authorList>
            <person name="Pankratov T."/>
        </authorList>
    </citation>
    <scope>NUCLEOTIDE SEQUENCE [LARGE SCALE GENOMIC DNA]</scope>
    <source>
        <strain evidence="1 2">RmlP026</strain>
    </source>
</reference>